<evidence type="ECO:0000313" key="1">
    <source>
        <dbReference type="EMBL" id="MFF5290219.1"/>
    </source>
</evidence>
<reference evidence="1 2" key="1">
    <citation type="submission" date="2024-10" db="EMBL/GenBank/DDBJ databases">
        <title>The Natural Products Discovery Center: Release of the First 8490 Sequenced Strains for Exploring Actinobacteria Biosynthetic Diversity.</title>
        <authorList>
            <person name="Kalkreuter E."/>
            <person name="Kautsar S.A."/>
            <person name="Yang D."/>
            <person name="Bader C.D."/>
            <person name="Teijaro C.N."/>
            <person name="Fluegel L."/>
            <person name="Davis C.M."/>
            <person name="Simpson J.R."/>
            <person name="Lauterbach L."/>
            <person name="Steele A.D."/>
            <person name="Gui C."/>
            <person name="Meng S."/>
            <person name="Li G."/>
            <person name="Viehrig K."/>
            <person name="Ye F."/>
            <person name="Su P."/>
            <person name="Kiefer A.F."/>
            <person name="Nichols A."/>
            <person name="Cepeda A.J."/>
            <person name="Yan W."/>
            <person name="Fan B."/>
            <person name="Jiang Y."/>
            <person name="Adhikari A."/>
            <person name="Zheng C.-J."/>
            <person name="Schuster L."/>
            <person name="Cowan T.M."/>
            <person name="Smanski M.J."/>
            <person name="Chevrette M.G."/>
            <person name="De Carvalho L.P.S."/>
            <person name="Shen B."/>
        </authorList>
    </citation>
    <scope>NUCLEOTIDE SEQUENCE [LARGE SCALE GENOMIC DNA]</scope>
    <source>
        <strain evidence="1 2">NPDC000087</strain>
    </source>
</reference>
<proteinExistence type="predicted"/>
<organism evidence="1 2">
    <name type="scientific">Paractinoplanes globisporus</name>
    <dbReference type="NCBI Taxonomy" id="113565"/>
    <lineage>
        <taxon>Bacteria</taxon>
        <taxon>Bacillati</taxon>
        <taxon>Actinomycetota</taxon>
        <taxon>Actinomycetes</taxon>
        <taxon>Micromonosporales</taxon>
        <taxon>Micromonosporaceae</taxon>
        <taxon>Paractinoplanes</taxon>
    </lineage>
</organism>
<dbReference type="EMBL" id="JBIAZU010000002">
    <property type="protein sequence ID" value="MFF5290219.1"/>
    <property type="molecule type" value="Genomic_DNA"/>
</dbReference>
<gene>
    <name evidence="1" type="ORF">ACFY35_12295</name>
</gene>
<sequence>MAETTEIPVRLSIPSGYAELPLDDIASTVDVTRRLVDELGTPAQRQAGEFVFSSLYVFLSALAERNALYCGIGRHLSALNGQLITSSLVVTLMDFPGSRNPRLVLRDVLVGKARAHEAGQADIVDLPDGPVAFFEHTLLLPNPAIPGQHTLAAGAEVPVWQLEAFVPSSDGSRLIAIELSTPFAEHGPQYRAMVVAMAGGIDFDPPAEDDPLAALLG</sequence>
<dbReference type="RefSeq" id="WP_020510838.1">
    <property type="nucleotide sequence ID" value="NZ_JBIAZU010000002.1"/>
</dbReference>
<dbReference type="Proteomes" id="UP001602245">
    <property type="component" value="Unassembled WGS sequence"/>
</dbReference>
<accession>A0ABW6WC01</accession>
<protein>
    <submittedName>
        <fullName evidence="1">Uncharacterized protein</fullName>
    </submittedName>
</protein>
<evidence type="ECO:0000313" key="2">
    <source>
        <dbReference type="Proteomes" id="UP001602245"/>
    </source>
</evidence>
<keyword evidence="2" id="KW-1185">Reference proteome</keyword>
<name>A0ABW6WC01_9ACTN</name>
<comment type="caution">
    <text evidence="1">The sequence shown here is derived from an EMBL/GenBank/DDBJ whole genome shotgun (WGS) entry which is preliminary data.</text>
</comment>